<dbReference type="Proteomes" id="UP000549394">
    <property type="component" value="Unassembled WGS sequence"/>
</dbReference>
<sequence length="406" mass="48584">MAEKEEKTDIKVQSEICFQDFEKKIFEEMEKIEKQKHCELNKLDEETCKFMKIFNRKQGILRDKLEDFYEEKRLTIRRVLKETKMFKDVQSKTCSKMFQNDVTNMMDMVKYSLENFISKRAIYEKSNSLENFEIGSIVVPCFEKPFKDYSILLDERPKKILANEDGFFSFDYNGQIININNFNKLSLWKGAITNVSITYNGRMAFMETPRKNRIKIYIGEGSNTKYESVKIAIKDEKPIYDHFFILQDFIAIKTNQEIIFYSKLTSKISSKLSIYENRILDFTDVKIDKNTFFAADNNKNVIWFNIIEDQLEIIQIQEEYDNFSIGSNIIDKLKSDHYFLLINQYYIFVINSKEKNGKCFQMDKFFRDQRLLNYMKTENEIIFCLINPKDQEKVTLKHFPLEYYLT</sequence>
<organism evidence="1 2">
    <name type="scientific">Dimorphilus gyrociliatus</name>
    <dbReference type="NCBI Taxonomy" id="2664684"/>
    <lineage>
        <taxon>Eukaryota</taxon>
        <taxon>Metazoa</taxon>
        <taxon>Spiralia</taxon>
        <taxon>Lophotrochozoa</taxon>
        <taxon>Annelida</taxon>
        <taxon>Polychaeta</taxon>
        <taxon>Polychaeta incertae sedis</taxon>
        <taxon>Dinophilidae</taxon>
        <taxon>Dimorphilus</taxon>
    </lineage>
</organism>
<dbReference type="AlphaFoldDB" id="A0A7I8VGN6"/>
<reference evidence="1 2" key="1">
    <citation type="submission" date="2020-08" db="EMBL/GenBank/DDBJ databases">
        <authorList>
            <person name="Hejnol A."/>
        </authorList>
    </citation>
    <scope>NUCLEOTIDE SEQUENCE [LARGE SCALE GENOMIC DNA]</scope>
</reference>
<evidence type="ECO:0000313" key="2">
    <source>
        <dbReference type="Proteomes" id="UP000549394"/>
    </source>
</evidence>
<evidence type="ECO:0000313" key="1">
    <source>
        <dbReference type="EMBL" id="CAD5114560.1"/>
    </source>
</evidence>
<protein>
    <submittedName>
        <fullName evidence="1">Uncharacterized protein</fullName>
    </submittedName>
</protein>
<comment type="caution">
    <text evidence="1">The sequence shown here is derived from an EMBL/GenBank/DDBJ whole genome shotgun (WGS) entry which is preliminary data.</text>
</comment>
<name>A0A7I8VGN6_9ANNE</name>
<accession>A0A7I8VGN6</accession>
<dbReference type="EMBL" id="CAJFCJ010000005">
    <property type="protein sequence ID" value="CAD5114560.1"/>
    <property type="molecule type" value="Genomic_DNA"/>
</dbReference>
<gene>
    <name evidence="1" type="ORF">DGYR_LOCUS3388</name>
</gene>
<proteinExistence type="predicted"/>
<keyword evidence="2" id="KW-1185">Reference proteome</keyword>